<reference evidence="3" key="1">
    <citation type="submission" date="2016-06" db="UniProtKB">
        <authorList>
            <consortium name="WormBaseParasite"/>
        </authorList>
    </citation>
    <scope>IDENTIFICATION</scope>
</reference>
<evidence type="ECO:0000313" key="1">
    <source>
        <dbReference type="EMBL" id="VDM42779.1"/>
    </source>
</evidence>
<organism evidence="2 3">
    <name type="scientific">Toxocara canis</name>
    <name type="common">Canine roundworm</name>
    <dbReference type="NCBI Taxonomy" id="6265"/>
    <lineage>
        <taxon>Eukaryota</taxon>
        <taxon>Metazoa</taxon>
        <taxon>Ecdysozoa</taxon>
        <taxon>Nematoda</taxon>
        <taxon>Chromadorea</taxon>
        <taxon>Rhabditida</taxon>
        <taxon>Spirurina</taxon>
        <taxon>Ascaridomorpha</taxon>
        <taxon>Ascaridoidea</taxon>
        <taxon>Toxocaridae</taxon>
        <taxon>Toxocara</taxon>
    </lineage>
</organism>
<accession>A0A183USI8</accession>
<evidence type="ECO:0000313" key="2">
    <source>
        <dbReference type="Proteomes" id="UP000050794"/>
    </source>
</evidence>
<keyword evidence="2" id="KW-1185">Reference proteome</keyword>
<dbReference type="Proteomes" id="UP000050794">
    <property type="component" value="Unassembled WGS sequence"/>
</dbReference>
<reference evidence="1 2" key="2">
    <citation type="submission" date="2018-11" db="EMBL/GenBank/DDBJ databases">
        <authorList>
            <consortium name="Pathogen Informatics"/>
        </authorList>
    </citation>
    <scope>NUCLEOTIDE SEQUENCE [LARGE SCALE GENOMIC DNA]</scope>
</reference>
<name>A0A183USI8_TOXCA</name>
<dbReference type="EMBL" id="UYWY01020864">
    <property type="protein sequence ID" value="VDM42779.1"/>
    <property type="molecule type" value="Genomic_DNA"/>
</dbReference>
<evidence type="ECO:0000313" key="3">
    <source>
        <dbReference type="WBParaSite" id="TCNE_0001145801-mRNA-1"/>
    </source>
</evidence>
<gene>
    <name evidence="1" type="ORF">TCNE_LOCUS11458</name>
</gene>
<dbReference type="WBParaSite" id="TCNE_0001145801-mRNA-1">
    <property type="protein sequence ID" value="TCNE_0001145801-mRNA-1"/>
    <property type="gene ID" value="TCNE_0001145801"/>
</dbReference>
<sequence length="184" mass="19878">MTWILCCTFAEKNGEYSVNPRDLSTGLEAIPPSDLPLPVYAKPLPPVPNQAVLTPYALTSSMSEGYSGSIPYPNDNVPNSFGIAYSTFDSPNGYAIPLASLGQPGIFHDIIPVSQMLPNVTPAIPPCFRACPACPCRRRVMMASRFKRQSSNDASCQCTKCTADGQAALGTILARTKREYIKEV</sequence>
<protein>
    <submittedName>
        <fullName evidence="3">DM domain-containing protein</fullName>
    </submittedName>
</protein>
<proteinExistence type="predicted"/>
<dbReference type="AlphaFoldDB" id="A0A183USI8"/>